<keyword evidence="2" id="KW-0229">DNA integration</keyword>
<dbReference type="PANTHER" id="PTHR30629:SF2">
    <property type="entry name" value="PROPHAGE INTEGRASE INTS-RELATED"/>
    <property type="match status" value="1"/>
</dbReference>
<name>A0A099KBE3_COLPS</name>
<dbReference type="RefSeq" id="WP_033095326.1">
    <property type="nucleotide sequence ID" value="NZ_JQED01000053.1"/>
</dbReference>
<dbReference type="Gene3D" id="1.10.443.10">
    <property type="entry name" value="Intergrase catalytic core"/>
    <property type="match status" value="1"/>
</dbReference>
<dbReference type="InterPro" id="IPR025166">
    <property type="entry name" value="Integrase_DNA_bind_dom"/>
</dbReference>
<dbReference type="Gene3D" id="3.30.160.390">
    <property type="entry name" value="Integrase, DNA-binding domain"/>
    <property type="match status" value="1"/>
</dbReference>
<proteinExistence type="inferred from homology"/>
<dbReference type="SUPFAM" id="SSF56349">
    <property type="entry name" value="DNA breaking-rejoining enzymes"/>
    <property type="match status" value="1"/>
</dbReference>
<dbReference type="PANTHER" id="PTHR30629">
    <property type="entry name" value="PROPHAGE INTEGRASE"/>
    <property type="match status" value="1"/>
</dbReference>
<protein>
    <submittedName>
        <fullName evidence="6">Integrase family protein</fullName>
    </submittedName>
</protein>
<organism evidence="6 7">
    <name type="scientific">Colwellia psychrerythraea</name>
    <name type="common">Vibrio psychroerythus</name>
    <dbReference type="NCBI Taxonomy" id="28229"/>
    <lineage>
        <taxon>Bacteria</taxon>
        <taxon>Pseudomonadati</taxon>
        <taxon>Pseudomonadota</taxon>
        <taxon>Gammaproteobacteria</taxon>
        <taxon>Alteromonadales</taxon>
        <taxon>Colwelliaceae</taxon>
        <taxon>Colwellia</taxon>
    </lineage>
</organism>
<dbReference type="GO" id="GO:0003677">
    <property type="term" value="F:DNA binding"/>
    <property type="evidence" value="ECO:0007669"/>
    <property type="project" value="UniProtKB-KW"/>
</dbReference>
<dbReference type="GO" id="GO:0015074">
    <property type="term" value="P:DNA integration"/>
    <property type="evidence" value="ECO:0007669"/>
    <property type="project" value="UniProtKB-KW"/>
</dbReference>
<dbReference type="CDD" id="cd00801">
    <property type="entry name" value="INT_P4_C"/>
    <property type="match status" value="1"/>
</dbReference>
<dbReference type="Gene3D" id="1.10.150.130">
    <property type="match status" value="1"/>
</dbReference>
<evidence type="ECO:0000256" key="3">
    <source>
        <dbReference type="ARBA" id="ARBA00023125"/>
    </source>
</evidence>
<comment type="caution">
    <text evidence="6">The sequence shown here is derived from an EMBL/GenBank/DDBJ whole genome shotgun (WGS) entry which is preliminary data.</text>
</comment>
<gene>
    <name evidence="6" type="ORF">ND2E_4364</name>
</gene>
<keyword evidence="3" id="KW-0238">DNA-binding</keyword>
<dbReference type="PROSITE" id="PS51898">
    <property type="entry name" value="TYR_RECOMBINASE"/>
    <property type="match status" value="1"/>
</dbReference>
<evidence type="ECO:0000256" key="4">
    <source>
        <dbReference type="ARBA" id="ARBA00023172"/>
    </source>
</evidence>
<comment type="similarity">
    <text evidence="1">Belongs to the 'phage' integrase family.</text>
</comment>
<dbReference type="PATRIC" id="fig|28229.4.peg.3727"/>
<dbReference type="InterPro" id="IPR002104">
    <property type="entry name" value="Integrase_catalytic"/>
</dbReference>
<dbReference type="Proteomes" id="UP000029843">
    <property type="component" value="Unassembled WGS sequence"/>
</dbReference>
<dbReference type="InterPro" id="IPR011010">
    <property type="entry name" value="DNA_brk_join_enz"/>
</dbReference>
<dbReference type="InterPro" id="IPR013762">
    <property type="entry name" value="Integrase-like_cat_sf"/>
</dbReference>
<evidence type="ECO:0000313" key="7">
    <source>
        <dbReference type="Proteomes" id="UP000029843"/>
    </source>
</evidence>
<feature type="domain" description="Tyr recombinase" evidence="5">
    <location>
        <begin position="200"/>
        <end position="380"/>
    </location>
</feature>
<dbReference type="EMBL" id="JQED01000053">
    <property type="protein sequence ID" value="KGJ87626.1"/>
    <property type="molecule type" value="Genomic_DNA"/>
</dbReference>
<dbReference type="Pfam" id="PF00589">
    <property type="entry name" value="Phage_integrase"/>
    <property type="match status" value="1"/>
</dbReference>
<sequence length="389" mass="44741">MALSDSKLKSLLNKKQSKRFDLADRDSLSVRVSEFGTITFQYRYRYHDKATRIALGRYPDISLKQAREKIPELRQMLNDGINPAVQAKRSKSTENATLDECIDLFMEKHVTTLRKVSQGNYQSTLVLHGKNAFKFPVEEVTIQEWFELFDRITENHSAITARALLVKIKTCLRFCVTRGTIENSCIFNIAPKSVGRKSAPKDRVPDLDEIKEIWGGINKSKCNPTTGNALKLVILTGARISEVRLMEERDLDLKKGVWVVPKEKSKTNCKIIRPLAPEALKIIKWQIDNFGDVADYIFPSGSYKQEISTQTMNKLCRLVRTRLKMQSWTAHDFRRSLSTLLSRKNIKLEVTETMLGHSLGGIIRNYNYHDWVPEQREAYKLWESLILGD</sequence>
<evidence type="ECO:0000259" key="5">
    <source>
        <dbReference type="PROSITE" id="PS51898"/>
    </source>
</evidence>
<dbReference type="Pfam" id="PF13356">
    <property type="entry name" value="Arm-DNA-bind_3"/>
    <property type="match status" value="1"/>
</dbReference>
<keyword evidence="4" id="KW-0233">DNA recombination</keyword>
<evidence type="ECO:0000313" key="6">
    <source>
        <dbReference type="EMBL" id="KGJ87626.1"/>
    </source>
</evidence>
<accession>A0A099KBE3</accession>
<dbReference type="GO" id="GO:0006310">
    <property type="term" value="P:DNA recombination"/>
    <property type="evidence" value="ECO:0007669"/>
    <property type="project" value="UniProtKB-KW"/>
</dbReference>
<dbReference type="InterPro" id="IPR038488">
    <property type="entry name" value="Integrase_DNA-bd_sf"/>
</dbReference>
<dbReference type="InterPro" id="IPR010998">
    <property type="entry name" value="Integrase_recombinase_N"/>
</dbReference>
<dbReference type="InterPro" id="IPR050808">
    <property type="entry name" value="Phage_Integrase"/>
</dbReference>
<dbReference type="AlphaFoldDB" id="A0A099KBE3"/>
<evidence type="ECO:0000256" key="1">
    <source>
        <dbReference type="ARBA" id="ARBA00008857"/>
    </source>
</evidence>
<reference evidence="6 7" key="1">
    <citation type="submission" date="2014-08" db="EMBL/GenBank/DDBJ databases">
        <title>Genomic and Phenotypic Diversity of Colwellia psychrerythraea strains from Disparate Marine Basins.</title>
        <authorList>
            <person name="Techtmann S.M."/>
            <person name="Stelling S.C."/>
            <person name="Utturkar S.M."/>
            <person name="Alshibli N."/>
            <person name="Harris A."/>
            <person name="Brown S.D."/>
            <person name="Hazen T.C."/>
        </authorList>
    </citation>
    <scope>NUCLEOTIDE SEQUENCE [LARGE SCALE GENOMIC DNA]</scope>
    <source>
        <strain evidence="6 7">ND2E</strain>
    </source>
</reference>
<evidence type="ECO:0000256" key="2">
    <source>
        <dbReference type="ARBA" id="ARBA00022908"/>
    </source>
</evidence>